<dbReference type="InterPro" id="IPR036390">
    <property type="entry name" value="WH_DNA-bd_sf"/>
</dbReference>
<dbReference type="InterPro" id="IPR036388">
    <property type="entry name" value="WH-like_DNA-bd_sf"/>
</dbReference>
<feature type="domain" description="HTH hxlR-type" evidence="4">
    <location>
        <begin position="18"/>
        <end position="78"/>
    </location>
</feature>
<keyword evidence="1" id="KW-0805">Transcription regulation</keyword>
<sequence length="78" mass="8949">MELTARTGARFQPPSTSCRGRNVLERVGDKWSLHVLAVLGDRTLRFGELRREVEGISQRMLTVTLRTLERDGRKPEEI</sequence>
<keyword evidence="6" id="KW-1185">Reference proteome</keyword>
<dbReference type="Proteomes" id="UP001597083">
    <property type="component" value="Unassembled WGS sequence"/>
</dbReference>
<evidence type="ECO:0000313" key="6">
    <source>
        <dbReference type="Proteomes" id="UP001597083"/>
    </source>
</evidence>
<gene>
    <name evidence="5" type="ORF">ACFQ07_11315</name>
</gene>
<keyword evidence="2" id="KW-0238">DNA-binding</keyword>
<dbReference type="Pfam" id="PF01638">
    <property type="entry name" value="HxlR"/>
    <property type="match status" value="1"/>
</dbReference>
<evidence type="ECO:0000256" key="2">
    <source>
        <dbReference type="ARBA" id="ARBA00023125"/>
    </source>
</evidence>
<evidence type="ECO:0000256" key="3">
    <source>
        <dbReference type="ARBA" id="ARBA00023163"/>
    </source>
</evidence>
<dbReference type="EMBL" id="JBHTIR010001662">
    <property type="protein sequence ID" value="MFD0852819.1"/>
    <property type="molecule type" value="Genomic_DNA"/>
</dbReference>
<evidence type="ECO:0000256" key="1">
    <source>
        <dbReference type="ARBA" id="ARBA00023015"/>
    </source>
</evidence>
<evidence type="ECO:0000259" key="4">
    <source>
        <dbReference type="PROSITE" id="PS51118"/>
    </source>
</evidence>
<dbReference type="SUPFAM" id="SSF46785">
    <property type="entry name" value="Winged helix' DNA-binding domain"/>
    <property type="match status" value="1"/>
</dbReference>
<dbReference type="PANTHER" id="PTHR33204:SF39">
    <property type="entry name" value="TRANSCRIPTIONAL REGULATORY PROTEIN"/>
    <property type="match status" value="1"/>
</dbReference>
<dbReference type="Gene3D" id="1.10.10.10">
    <property type="entry name" value="Winged helix-like DNA-binding domain superfamily/Winged helix DNA-binding domain"/>
    <property type="match status" value="1"/>
</dbReference>
<reference evidence="6" key="1">
    <citation type="journal article" date="2019" name="Int. J. Syst. Evol. Microbiol.">
        <title>The Global Catalogue of Microorganisms (GCM) 10K type strain sequencing project: providing services to taxonomists for standard genome sequencing and annotation.</title>
        <authorList>
            <consortium name="The Broad Institute Genomics Platform"/>
            <consortium name="The Broad Institute Genome Sequencing Center for Infectious Disease"/>
            <person name="Wu L."/>
            <person name="Ma J."/>
        </authorList>
    </citation>
    <scope>NUCLEOTIDE SEQUENCE [LARGE SCALE GENOMIC DNA]</scope>
    <source>
        <strain evidence="6">JCM 31696</strain>
    </source>
</reference>
<dbReference type="PANTHER" id="PTHR33204">
    <property type="entry name" value="TRANSCRIPTIONAL REGULATOR, MARR FAMILY"/>
    <property type="match status" value="1"/>
</dbReference>
<organism evidence="5 6">
    <name type="scientific">Actinomadura adrarensis</name>
    <dbReference type="NCBI Taxonomy" id="1819600"/>
    <lineage>
        <taxon>Bacteria</taxon>
        <taxon>Bacillati</taxon>
        <taxon>Actinomycetota</taxon>
        <taxon>Actinomycetes</taxon>
        <taxon>Streptosporangiales</taxon>
        <taxon>Thermomonosporaceae</taxon>
        <taxon>Actinomadura</taxon>
    </lineage>
</organism>
<evidence type="ECO:0000313" key="5">
    <source>
        <dbReference type="EMBL" id="MFD0852819.1"/>
    </source>
</evidence>
<name>A0ABW3CFV6_9ACTN</name>
<dbReference type="PROSITE" id="PS51118">
    <property type="entry name" value="HTH_HXLR"/>
    <property type="match status" value="1"/>
</dbReference>
<comment type="caution">
    <text evidence="5">The sequence shown here is derived from an EMBL/GenBank/DDBJ whole genome shotgun (WGS) entry which is preliminary data.</text>
</comment>
<proteinExistence type="predicted"/>
<accession>A0ABW3CFV6</accession>
<dbReference type="InterPro" id="IPR002577">
    <property type="entry name" value="HTH_HxlR"/>
</dbReference>
<keyword evidence="3" id="KW-0804">Transcription</keyword>
<protein>
    <submittedName>
        <fullName evidence="5">Winged helix-turn-helix transcriptional regulator</fullName>
    </submittedName>
</protein>
<feature type="non-terminal residue" evidence="5">
    <location>
        <position position="78"/>
    </location>
</feature>